<dbReference type="InterPro" id="IPR012156">
    <property type="entry name" value="Cold_shock_CspA"/>
</dbReference>
<dbReference type="InterPro" id="IPR002059">
    <property type="entry name" value="CSP_DNA-bd"/>
</dbReference>
<evidence type="ECO:0000256" key="1">
    <source>
        <dbReference type="ARBA" id="ARBA00004496"/>
    </source>
</evidence>
<comment type="caution">
    <text evidence="5">The sequence shown here is derived from an EMBL/GenBank/DDBJ whole genome shotgun (WGS) entry which is preliminary data.</text>
</comment>
<dbReference type="PRINTS" id="PR00050">
    <property type="entry name" value="COLDSHOCK"/>
</dbReference>
<evidence type="ECO:0000259" key="4">
    <source>
        <dbReference type="PROSITE" id="PS51857"/>
    </source>
</evidence>
<dbReference type="FunFam" id="2.40.50.140:FF:000006">
    <property type="entry name" value="Cold shock protein CspC"/>
    <property type="match status" value="1"/>
</dbReference>
<dbReference type="SMART" id="SM00357">
    <property type="entry name" value="CSP"/>
    <property type="match status" value="1"/>
</dbReference>
<comment type="subcellular location">
    <subcellularLocation>
        <location evidence="1 3">Cytoplasm</location>
    </subcellularLocation>
</comment>
<proteinExistence type="predicted"/>
<dbReference type="Gene3D" id="2.40.50.140">
    <property type="entry name" value="Nucleic acid-binding proteins"/>
    <property type="match status" value="1"/>
</dbReference>
<dbReference type="GO" id="GO:0005737">
    <property type="term" value="C:cytoplasm"/>
    <property type="evidence" value="ECO:0007669"/>
    <property type="project" value="UniProtKB-SubCell"/>
</dbReference>
<dbReference type="RefSeq" id="WP_106613936.1">
    <property type="nucleotide sequence ID" value="NZ_PYAX01000001.1"/>
</dbReference>
<evidence type="ECO:0000256" key="3">
    <source>
        <dbReference type="RuleBase" id="RU000408"/>
    </source>
</evidence>
<sequence>MTQGTVKWFNSEKGFGFLAREDGPDVFVHYSEIEGNGYRSLEENQRVEFDVNQGPKGPQAVGVRAL</sequence>
<feature type="domain" description="CSD" evidence="4">
    <location>
        <begin position="1"/>
        <end position="65"/>
    </location>
</feature>
<dbReference type="AlphaFoldDB" id="A0A2P8IHA6"/>
<organism evidence="5 6">
    <name type="scientific">Saccharothrix carnea</name>
    <dbReference type="NCBI Taxonomy" id="1280637"/>
    <lineage>
        <taxon>Bacteria</taxon>
        <taxon>Bacillati</taxon>
        <taxon>Actinomycetota</taxon>
        <taxon>Actinomycetes</taxon>
        <taxon>Pseudonocardiales</taxon>
        <taxon>Pseudonocardiaceae</taxon>
        <taxon>Saccharothrix</taxon>
    </lineage>
</organism>
<evidence type="ECO:0000256" key="2">
    <source>
        <dbReference type="ARBA" id="ARBA00022490"/>
    </source>
</evidence>
<dbReference type="GO" id="GO:0003677">
    <property type="term" value="F:DNA binding"/>
    <property type="evidence" value="ECO:0007669"/>
    <property type="project" value="UniProtKB-KW"/>
</dbReference>
<name>A0A2P8IHA6_SACCR</name>
<keyword evidence="2" id="KW-0963">Cytoplasm</keyword>
<dbReference type="CDD" id="cd04458">
    <property type="entry name" value="CSP_CDS"/>
    <property type="match status" value="1"/>
</dbReference>
<keyword evidence="6" id="KW-1185">Reference proteome</keyword>
<protein>
    <submittedName>
        <fullName evidence="5">Putative cold-shock DNA-binding protein</fullName>
    </submittedName>
</protein>
<keyword evidence="5" id="KW-0238">DNA-binding</keyword>
<dbReference type="OrthoDB" id="7477356at2"/>
<dbReference type="PANTHER" id="PTHR11544">
    <property type="entry name" value="COLD SHOCK DOMAIN CONTAINING PROTEINS"/>
    <property type="match status" value="1"/>
</dbReference>
<dbReference type="EMBL" id="PYAX01000001">
    <property type="protein sequence ID" value="PSL57858.1"/>
    <property type="molecule type" value="Genomic_DNA"/>
</dbReference>
<dbReference type="SUPFAM" id="SSF50249">
    <property type="entry name" value="Nucleic acid-binding proteins"/>
    <property type="match status" value="1"/>
</dbReference>
<dbReference type="Proteomes" id="UP000241118">
    <property type="component" value="Unassembled WGS sequence"/>
</dbReference>
<dbReference type="InterPro" id="IPR012340">
    <property type="entry name" value="NA-bd_OB-fold"/>
</dbReference>
<dbReference type="InterPro" id="IPR019844">
    <property type="entry name" value="CSD_CS"/>
</dbReference>
<gene>
    <name evidence="5" type="ORF">B0I31_10169</name>
</gene>
<dbReference type="PIRSF" id="PIRSF002599">
    <property type="entry name" value="Cold_shock_A"/>
    <property type="match status" value="1"/>
</dbReference>
<dbReference type="PROSITE" id="PS51857">
    <property type="entry name" value="CSD_2"/>
    <property type="match status" value="1"/>
</dbReference>
<accession>A0A2P8IHA6</accession>
<dbReference type="PROSITE" id="PS00352">
    <property type="entry name" value="CSD_1"/>
    <property type="match status" value="1"/>
</dbReference>
<dbReference type="Pfam" id="PF00313">
    <property type="entry name" value="CSD"/>
    <property type="match status" value="1"/>
</dbReference>
<dbReference type="InterPro" id="IPR011129">
    <property type="entry name" value="CSD"/>
</dbReference>
<dbReference type="InterPro" id="IPR050181">
    <property type="entry name" value="Cold_shock_domain"/>
</dbReference>
<reference evidence="5 6" key="1">
    <citation type="submission" date="2018-03" db="EMBL/GenBank/DDBJ databases">
        <title>Genomic Encyclopedia of Type Strains, Phase III (KMG-III): the genomes of soil and plant-associated and newly described type strains.</title>
        <authorList>
            <person name="Whitman W."/>
        </authorList>
    </citation>
    <scope>NUCLEOTIDE SEQUENCE [LARGE SCALE GENOMIC DNA]</scope>
    <source>
        <strain evidence="5 6">CGMCC 4.7097</strain>
    </source>
</reference>
<evidence type="ECO:0000313" key="5">
    <source>
        <dbReference type="EMBL" id="PSL57858.1"/>
    </source>
</evidence>
<evidence type="ECO:0000313" key="6">
    <source>
        <dbReference type="Proteomes" id="UP000241118"/>
    </source>
</evidence>